<evidence type="ECO:0000313" key="1">
    <source>
        <dbReference type="EMBL" id="GIE67383.1"/>
    </source>
</evidence>
<protein>
    <submittedName>
        <fullName evidence="1">Uncharacterized protein</fullName>
    </submittedName>
</protein>
<dbReference type="Proteomes" id="UP000624709">
    <property type="component" value="Unassembled WGS sequence"/>
</dbReference>
<dbReference type="RefSeq" id="WP_239164368.1">
    <property type="nucleotide sequence ID" value="NZ_BAAATY010000011.1"/>
</dbReference>
<evidence type="ECO:0000313" key="2">
    <source>
        <dbReference type="Proteomes" id="UP000624709"/>
    </source>
</evidence>
<accession>A0ABQ4B9S0</accession>
<keyword evidence="2" id="KW-1185">Reference proteome</keyword>
<organism evidence="1 2">
    <name type="scientific">Actinoplanes palleronii</name>
    <dbReference type="NCBI Taxonomy" id="113570"/>
    <lineage>
        <taxon>Bacteria</taxon>
        <taxon>Bacillati</taxon>
        <taxon>Actinomycetota</taxon>
        <taxon>Actinomycetes</taxon>
        <taxon>Micromonosporales</taxon>
        <taxon>Micromonosporaceae</taxon>
        <taxon>Actinoplanes</taxon>
    </lineage>
</organism>
<dbReference type="EMBL" id="BOMS01000048">
    <property type="protein sequence ID" value="GIE67383.1"/>
    <property type="molecule type" value="Genomic_DNA"/>
</dbReference>
<proteinExistence type="predicted"/>
<reference evidence="1 2" key="1">
    <citation type="submission" date="2021-01" db="EMBL/GenBank/DDBJ databases">
        <title>Whole genome shotgun sequence of Actinoplanes palleronii NBRC 14916.</title>
        <authorList>
            <person name="Komaki H."/>
            <person name="Tamura T."/>
        </authorList>
    </citation>
    <scope>NUCLEOTIDE SEQUENCE [LARGE SCALE GENOMIC DNA]</scope>
    <source>
        <strain evidence="1 2">NBRC 14916</strain>
    </source>
</reference>
<sequence>MTATMLPTTDTDVAAKQRARFDELTDSPYFEQVVAANRLYLTAAVGDPLGTERTYWALSCLPKTLGNSRFSTLSMSTMETLVLQKPRTPGGTLSGFVVVSRTVLEAAGNAFDNDGLDVTPSDYVAAGADQLWVRGSWTALARELVGTLGRRAPLRDAARELAGRLVGGAGTNYARYHNPHLAARVLGRI</sequence>
<gene>
    <name evidence="1" type="ORF">Apa02nite_034910</name>
</gene>
<comment type="caution">
    <text evidence="1">The sequence shown here is derived from an EMBL/GenBank/DDBJ whole genome shotgun (WGS) entry which is preliminary data.</text>
</comment>
<name>A0ABQ4B9S0_9ACTN</name>